<dbReference type="AlphaFoldDB" id="A0A6C0IBP5"/>
<reference evidence="3" key="1">
    <citation type="journal article" date="2020" name="Nature">
        <title>Giant virus diversity and host interactions through global metagenomics.</title>
        <authorList>
            <person name="Schulz F."/>
            <person name="Roux S."/>
            <person name="Paez-Espino D."/>
            <person name="Jungbluth S."/>
            <person name="Walsh D.A."/>
            <person name="Denef V.J."/>
            <person name="McMahon K.D."/>
            <person name="Konstantinidis K.T."/>
            <person name="Eloe-Fadrosh E.A."/>
            <person name="Kyrpides N.C."/>
            <person name="Woyke T."/>
        </authorList>
    </citation>
    <scope>NUCLEOTIDE SEQUENCE</scope>
    <source>
        <strain evidence="3">GVMAG-M-3300023184-68</strain>
    </source>
</reference>
<dbReference type="EMBL" id="MN740154">
    <property type="protein sequence ID" value="QHT90471.1"/>
    <property type="molecule type" value="Genomic_DNA"/>
</dbReference>
<evidence type="ECO:0000256" key="1">
    <source>
        <dbReference type="SAM" id="Coils"/>
    </source>
</evidence>
<organism evidence="3">
    <name type="scientific">viral metagenome</name>
    <dbReference type="NCBI Taxonomy" id="1070528"/>
    <lineage>
        <taxon>unclassified sequences</taxon>
        <taxon>metagenomes</taxon>
        <taxon>organismal metagenomes</taxon>
    </lineage>
</organism>
<sequence>MISSIIGARQQNPYTNIPRLNNPLFPSIVEVSKTQIRNKKSSMFVATMNSDIAESILFKLQPKEFKPIYGFSLDDDGKGAIRDFLEPVIANQQCINAGIKFIQKKTVCWLCGCVITESGRGKACEHIIPALRAVMLKGLITTKTITNTVYDAVTDVNAYQKIVKDNYLWAHANCNGSAGKTNMVLIKYDKVSRSFIPDEELCAELNGKIDNVRGNKNICYYSGIDYTGNKNIVRSPYEAYMVEMAYQCKSINDEFSTFNHDLPSFCEYALNRAKLFMKKEGLLAMMSVEEKQKILLETQLNEYKILQEQYNELNDYYELIKKDSLLAKDYLIQLLSHPRATVSIQSLEQKIAYYGEAVQLYLNFYNLESFENEDFKENIMNRLKSPIGQKLMNIIPLEIMLTLVCILTQIVIFFSPNGQDKLLITNNYIDIDKRVNDYIAPIIRFRKGRVAKNRVVSEDIQRYLFINTDGTPNMDRFKNHLCDYIAIFFVQLIIYDWIHSNSELLSALNTITPSSEIQPVPVSINTELLNTLKQHISGFPDYIKPYVDKIWNPESEIYQSLNVLIFSPTNSEISICIETINKQINKRFINPGETMVNAFNPDTGKYESREVNPTNGYSEDFFSIISDFDKFVETQNMGNEINIDEIEKEQLIQLIKLYVSSRNLDEETSKYIVEYYEQRGGKKTKHHFHNIRHKPKTYKKRSRCGKQVAMSPSKRKPNTRRKSRIHRF</sequence>
<feature type="coiled-coil region" evidence="1">
    <location>
        <begin position="296"/>
        <end position="323"/>
    </location>
</feature>
<name>A0A6C0IBP5_9ZZZZ</name>
<proteinExistence type="predicted"/>
<feature type="compositionally biased region" description="Basic residues" evidence="2">
    <location>
        <begin position="713"/>
        <end position="728"/>
    </location>
</feature>
<evidence type="ECO:0000313" key="3">
    <source>
        <dbReference type="EMBL" id="QHT90471.1"/>
    </source>
</evidence>
<evidence type="ECO:0000256" key="2">
    <source>
        <dbReference type="SAM" id="MobiDB-lite"/>
    </source>
</evidence>
<feature type="region of interest" description="Disordered" evidence="2">
    <location>
        <begin position="704"/>
        <end position="728"/>
    </location>
</feature>
<keyword evidence="1" id="KW-0175">Coiled coil</keyword>
<protein>
    <submittedName>
        <fullName evidence="3">Uncharacterized protein</fullName>
    </submittedName>
</protein>
<accession>A0A6C0IBP5</accession>